<comment type="subcellular location">
    <subcellularLocation>
        <location evidence="1">Membrane</location>
        <topology evidence="1">Multi-pass membrane protein</topology>
    </subcellularLocation>
</comment>
<keyword evidence="2 6" id="KW-0812">Transmembrane</keyword>
<dbReference type="CDD" id="cd07042">
    <property type="entry name" value="STAS_SulP_like_sulfate_transporter"/>
    <property type="match status" value="1"/>
</dbReference>
<evidence type="ECO:0000313" key="8">
    <source>
        <dbReference type="Ensembl" id="ENSATEP00000005014.3"/>
    </source>
</evidence>
<evidence type="ECO:0000256" key="4">
    <source>
        <dbReference type="ARBA" id="ARBA00023136"/>
    </source>
</evidence>
<feature type="transmembrane region" description="Helical" evidence="6">
    <location>
        <begin position="291"/>
        <end position="310"/>
    </location>
</feature>
<organism evidence="8 9">
    <name type="scientific">Anabas testudineus</name>
    <name type="common">Climbing perch</name>
    <name type="synonym">Anthias testudineus</name>
    <dbReference type="NCBI Taxonomy" id="64144"/>
    <lineage>
        <taxon>Eukaryota</taxon>
        <taxon>Metazoa</taxon>
        <taxon>Chordata</taxon>
        <taxon>Craniata</taxon>
        <taxon>Vertebrata</taxon>
        <taxon>Euteleostomi</taxon>
        <taxon>Actinopterygii</taxon>
        <taxon>Neopterygii</taxon>
        <taxon>Teleostei</taxon>
        <taxon>Neoteleostei</taxon>
        <taxon>Acanthomorphata</taxon>
        <taxon>Anabantaria</taxon>
        <taxon>Anabantiformes</taxon>
        <taxon>Anabantoidei</taxon>
        <taxon>Anabantidae</taxon>
        <taxon>Anabas</taxon>
    </lineage>
</organism>
<keyword evidence="5" id="KW-0175">Coiled coil</keyword>
<reference evidence="8" key="3">
    <citation type="submission" date="2025-09" db="UniProtKB">
        <authorList>
            <consortium name="Ensembl"/>
        </authorList>
    </citation>
    <scope>IDENTIFICATION</scope>
</reference>
<dbReference type="Ensembl" id="ENSATET00000005097.3">
    <property type="protein sequence ID" value="ENSATEP00000005014.3"/>
    <property type="gene ID" value="ENSATEG00000033092.1"/>
</dbReference>
<proteinExistence type="predicted"/>
<dbReference type="InterPro" id="IPR001902">
    <property type="entry name" value="SLC26A/SulP_fam"/>
</dbReference>
<name>A0A3Q1HCG9_ANATE</name>
<dbReference type="GO" id="GO:0016020">
    <property type="term" value="C:membrane"/>
    <property type="evidence" value="ECO:0007669"/>
    <property type="project" value="UniProtKB-SubCell"/>
</dbReference>
<dbReference type="InterPro" id="IPR018045">
    <property type="entry name" value="S04_transporter_CS"/>
</dbReference>
<dbReference type="Proteomes" id="UP000265040">
    <property type="component" value="Chromosome 7"/>
</dbReference>
<dbReference type="PROSITE" id="PS01130">
    <property type="entry name" value="SLC26A"/>
    <property type="match status" value="1"/>
</dbReference>
<reference evidence="8" key="1">
    <citation type="submission" date="2021-04" db="EMBL/GenBank/DDBJ databases">
        <authorList>
            <consortium name="Wellcome Sanger Institute Data Sharing"/>
        </authorList>
    </citation>
    <scope>NUCLEOTIDE SEQUENCE [LARGE SCALE GENOMIC DNA]</scope>
</reference>
<protein>
    <recommendedName>
        <fullName evidence="7">STAS domain-containing protein</fullName>
    </recommendedName>
</protein>
<evidence type="ECO:0000256" key="2">
    <source>
        <dbReference type="ARBA" id="ARBA00022692"/>
    </source>
</evidence>
<evidence type="ECO:0000256" key="3">
    <source>
        <dbReference type="ARBA" id="ARBA00022989"/>
    </source>
</evidence>
<feature type="domain" description="STAS" evidence="7">
    <location>
        <begin position="522"/>
        <end position="759"/>
    </location>
</feature>
<dbReference type="SUPFAM" id="SSF52091">
    <property type="entry name" value="SpoIIaa-like"/>
    <property type="match status" value="1"/>
</dbReference>
<dbReference type="NCBIfam" id="TIGR00815">
    <property type="entry name" value="sulP"/>
    <property type="match status" value="1"/>
</dbReference>
<dbReference type="STRING" id="64144.ENSATEP00000005014"/>
<accession>A0A3Q1HCG9</accession>
<dbReference type="GO" id="GO:0008271">
    <property type="term" value="F:secondary active sulfate transmembrane transporter activity"/>
    <property type="evidence" value="ECO:0007669"/>
    <property type="project" value="InterPro"/>
</dbReference>
<feature type="transmembrane region" description="Helical" evidence="6">
    <location>
        <begin position="105"/>
        <end position="122"/>
    </location>
</feature>
<dbReference type="InterPro" id="IPR036513">
    <property type="entry name" value="STAS_dom_sf"/>
</dbReference>
<feature type="coiled-coil region" evidence="5">
    <location>
        <begin position="569"/>
        <end position="625"/>
    </location>
</feature>
<feature type="transmembrane region" description="Helical" evidence="6">
    <location>
        <begin position="179"/>
        <end position="202"/>
    </location>
</feature>
<dbReference type="GeneTree" id="ENSGT01150000286960"/>
<feature type="transmembrane region" description="Helical" evidence="6">
    <location>
        <begin position="259"/>
        <end position="279"/>
    </location>
</feature>
<dbReference type="Pfam" id="PF00916">
    <property type="entry name" value="Sulfate_transp"/>
    <property type="match status" value="1"/>
</dbReference>
<feature type="transmembrane region" description="Helical" evidence="6">
    <location>
        <begin position="330"/>
        <end position="355"/>
    </location>
</feature>
<dbReference type="PANTHER" id="PTHR11814">
    <property type="entry name" value="SULFATE TRANSPORTER"/>
    <property type="match status" value="1"/>
</dbReference>
<dbReference type="AlphaFoldDB" id="A0A3Q1HCG9"/>
<keyword evidence="3 6" id="KW-1133">Transmembrane helix</keyword>
<feature type="transmembrane region" description="Helical" evidence="6">
    <location>
        <begin position="435"/>
        <end position="455"/>
    </location>
</feature>
<dbReference type="Pfam" id="PF01740">
    <property type="entry name" value="STAS"/>
    <property type="match status" value="1"/>
</dbReference>
<dbReference type="InterPro" id="IPR002645">
    <property type="entry name" value="STAS_dom"/>
</dbReference>
<evidence type="ECO:0000256" key="6">
    <source>
        <dbReference type="SAM" id="Phobius"/>
    </source>
</evidence>
<feature type="transmembrane region" description="Helical" evidence="6">
    <location>
        <begin position="409"/>
        <end position="429"/>
    </location>
</feature>
<reference evidence="8" key="2">
    <citation type="submission" date="2025-08" db="UniProtKB">
        <authorList>
            <consortium name="Ensembl"/>
        </authorList>
    </citation>
    <scope>IDENTIFICATION</scope>
</reference>
<feature type="transmembrane region" description="Helical" evidence="6">
    <location>
        <begin position="467"/>
        <end position="498"/>
    </location>
</feature>
<keyword evidence="4 6" id="KW-0472">Membrane</keyword>
<evidence type="ECO:0000259" key="7">
    <source>
        <dbReference type="PROSITE" id="PS50801"/>
    </source>
</evidence>
<evidence type="ECO:0000256" key="1">
    <source>
        <dbReference type="ARBA" id="ARBA00004141"/>
    </source>
</evidence>
<evidence type="ECO:0000256" key="5">
    <source>
        <dbReference type="SAM" id="Coils"/>
    </source>
</evidence>
<dbReference type="PROSITE" id="PS50801">
    <property type="entry name" value="STAS"/>
    <property type="match status" value="1"/>
</dbReference>
<sequence>CPYTDMDKKEYVVHREVLDDERLDEVAQKGTWSTQLTIAERVKESFRCSVSRLKLMVLSWVPVLSWLPHYPVKENIMGDLISGCSVAIMHLPQGLAYAPLAGLRPVFGLYTSFYPVLIYFIFGTSRHISIGTFAVVSMMVGSVVERLAPDANFIGNGTNGTNVNTDARDAYRVQIASSLAVLTGIFQILLGVVKFGFVVNYLSEPLVRAYTTGSAFLVCVSQLKYIFGITPSQFSGPLSVIYTLVDICQLLPKTKVPELLVSVVALTILIAIKGISAYYRQKLPLPIPIELFLIVAATLATHFGGLNSKYDIGVVGQIPSGLEAPSAPDATLFTQLIGDAFAVAVVSYTISISLAKTFALKHGYKVENNQELLALGLSNTVGGFFQCYSVTASLSRTLVQESTGGKTQVAGIFSSIILLIAILQIGSFFEDLPMAILAAIVVVNLKGMFMQFVDLPMLWRTNKVDLLVWLVTFISTILLNLDLGLAVSVGFAIITLILRIQRPHYSILGLLSGTDLYLDIETYKEAKEIPGIKIFRSSASINYTNAEMYVDALQEKSGIDFGKLLSAHKKQEAELKQKQDIEKNEAEKEAKNQVFGQVSSGIFTLNEITEEKRGLTRQIRDIVSDFSLTERFPSGLGTGRVNWAFQHDPTISISDSDMGCHGDDGINQTLSDGDEEQGRVFRQGTHSIILDMSTTSFVDTVTVNTLKNIFSDLEQINLDIYLAGCQVCVVKQLETAGFFSEFIPKSKLFVTVHDAVLHVRKKHSRTDLLSVNLSCIRPTDPEFALNFLTEVKLLQ</sequence>
<dbReference type="InterPro" id="IPR011547">
    <property type="entry name" value="SLC26A/SulP_dom"/>
</dbReference>
<evidence type="ECO:0000313" key="9">
    <source>
        <dbReference type="Proteomes" id="UP000265040"/>
    </source>
</evidence>
<keyword evidence="9" id="KW-1185">Reference proteome</keyword>
<dbReference type="Gene3D" id="3.30.750.24">
    <property type="entry name" value="STAS domain"/>
    <property type="match status" value="1"/>
</dbReference>